<evidence type="ECO:0000313" key="1">
    <source>
        <dbReference type="EMBL" id="SVA49473.1"/>
    </source>
</evidence>
<gene>
    <name evidence="1" type="ORF">METZ01_LOCUS102327</name>
</gene>
<proteinExistence type="predicted"/>
<dbReference type="Pfam" id="PF08811">
    <property type="entry name" value="DUF1800"/>
    <property type="match status" value="1"/>
</dbReference>
<dbReference type="EMBL" id="UINC01011182">
    <property type="protein sequence ID" value="SVA49473.1"/>
    <property type="molecule type" value="Genomic_DNA"/>
</dbReference>
<organism evidence="1">
    <name type="scientific">marine metagenome</name>
    <dbReference type="NCBI Taxonomy" id="408172"/>
    <lineage>
        <taxon>unclassified sequences</taxon>
        <taxon>metagenomes</taxon>
        <taxon>ecological metagenomes</taxon>
    </lineage>
</organism>
<sequence length="492" mass="56507">MQNYGVFVKNRPMVFTTEVTVTGDKALALMAHLMRRAGFGASKREIEARALKGYETTVEELVDPSSHGIPGLHEGIFYRHYTGIANPGNPLNMRGNFLYRMINSPRPLEEKTTLFWHQVFATGYSKVDDGNELLNQIDMFRKFGMGSYRELLVKLAKNPAMIFWLDNNENHKHAPNENWGRELLELFTMGQGHYSEEDVKECSRAFTGWTIGRKLPKNPYGRFLWEFDYRAEDHDEGEKQFLGHTGNFNGEDIIDIIVEQPATSRFLARHLYNFFVEDEVQVPSWLDVPPMNPEAIDAIANTLVENQFDVRSTLRFIFNSDFFKDEKVWFKRVKSPAELIVGTLKVVEDYHFPKPGLSEIAEECGFQGQALLDPPSVEGWHTGKEWIDSGALLRRINFVADRLSDKDLPGVRLMVEELCKKGDMSSKELLNECLDRMGILRLERETFDELIQHMNKSGTENLDKTTQGEVARTDLITDVMRLIAATREYQFA</sequence>
<reference evidence="1" key="1">
    <citation type="submission" date="2018-05" db="EMBL/GenBank/DDBJ databases">
        <authorList>
            <person name="Lanie J.A."/>
            <person name="Ng W.-L."/>
            <person name="Kazmierczak K.M."/>
            <person name="Andrzejewski T.M."/>
            <person name="Davidsen T.M."/>
            <person name="Wayne K.J."/>
            <person name="Tettelin H."/>
            <person name="Glass J.I."/>
            <person name="Rusch D."/>
            <person name="Podicherti R."/>
            <person name="Tsui H.-C.T."/>
            <person name="Winkler M.E."/>
        </authorList>
    </citation>
    <scope>NUCLEOTIDE SEQUENCE</scope>
</reference>
<name>A0A381WC17_9ZZZZ</name>
<protein>
    <recommendedName>
        <fullName evidence="2">DUF1800 domain-containing protein</fullName>
    </recommendedName>
</protein>
<dbReference type="InterPro" id="IPR014917">
    <property type="entry name" value="DUF1800"/>
</dbReference>
<evidence type="ECO:0008006" key="2">
    <source>
        <dbReference type="Google" id="ProtNLM"/>
    </source>
</evidence>
<accession>A0A381WC17</accession>
<dbReference type="AlphaFoldDB" id="A0A381WC17"/>